<dbReference type="Pfam" id="PF21999">
    <property type="entry name" value="IMS_HHH_1"/>
    <property type="match status" value="1"/>
</dbReference>
<evidence type="ECO:0000256" key="1">
    <source>
        <dbReference type="ARBA" id="ARBA00010945"/>
    </source>
</evidence>
<reference evidence="5" key="1">
    <citation type="submission" date="2021-01" db="EMBL/GenBank/DDBJ databases">
        <title>Adiantum capillus-veneris genome.</title>
        <authorList>
            <person name="Fang Y."/>
            <person name="Liao Q."/>
        </authorList>
    </citation>
    <scope>NUCLEOTIDE SEQUENCE</scope>
    <source>
        <strain evidence="5">H3</strain>
        <tissue evidence="5">Leaf</tissue>
    </source>
</reference>
<sequence length="639" mass="70991">METCSDARRHRVVAYFDVDCFYAQAEVLKRPYLQGRPVGVTQKFLVVTCNYEARQRGVPKMASIQTAKERCPDLVLFNGEDLTPYRAASKNIMAVLGRFGVLERRGLDEAALDITEEVMKRMVMPKHQGFQGHVVGLTHFNEIGYNLHLDSNSSDYYLMVGSQLVSEIRAAIEGETGFRCSSGIATNKMLAKLVSSANKPNQQTCILESAVNGFLTPLCVRKLPGIGHQTESLLKDMGITTVADLQLSTFQQLSTKFGNRLGTILFDSCRGVDESAVQDKGPLKSLSVEDSFQPCTSFKQAEGIIRGLAPDLIARLDEDRDEYCRRPKIFTIKWRYPGNWAFRSSSATMPLELISTIVSMEKRLETVVEVAMKLLSQSLGRQSFSIVVLNIGATSFTASSNGSFGASHDIRSFLSSPSQTSQKTLRKVVSKREARFNREETEKGGLNIESAQSVLKNSDKNDAWQGNYLPIHNYDTQLSDEDVCELDLNEDRWPWMLDGFCSSRDQRFRKLRELLPSTTDHAASSSIGLNKGLSMEASDAVLHGTSDVGDITTDVLEAGSLVEGSDGNMTAVANCQVDFCTTLEQTFATLATFEPTRSKQMSMKNVLHHQSPNKRARTQNERKRSQSGTLDCFFAQSQR</sequence>
<proteinExistence type="inferred from homology"/>
<keyword evidence="6" id="KW-1185">Reference proteome</keyword>
<dbReference type="InterPro" id="IPR001126">
    <property type="entry name" value="UmuC"/>
</dbReference>
<dbReference type="Pfam" id="PF00817">
    <property type="entry name" value="IMS"/>
    <property type="match status" value="1"/>
</dbReference>
<dbReference type="InterPro" id="IPR043128">
    <property type="entry name" value="Rev_trsase/Diguanyl_cyclase"/>
</dbReference>
<dbReference type="InterPro" id="IPR053848">
    <property type="entry name" value="IMS_HHH_1"/>
</dbReference>
<dbReference type="EMBL" id="JABFUD020000020">
    <property type="protein sequence ID" value="KAI5064226.1"/>
    <property type="molecule type" value="Genomic_DNA"/>
</dbReference>
<dbReference type="InterPro" id="IPR017961">
    <property type="entry name" value="DNA_pol_Y-fam_little_finger"/>
</dbReference>
<dbReference type="Proteomes" id="UP000886520">
    <property type="component" value="Chromosome 20"/>
</dbReference>
<feature type="domain" description="UmuC" evidence="4">
    <location>
        <begin position="13"/>
        <end position="227"/>
    </location>
</feature>
<gene>
    <name evidence="5" type="ORF">GOP47_0020896</name>
</gene>
<dbReference type="Pfam" id="PF11799">
    <property type="entry name" value="IMS_C"/>
    <property type="match status" value="1"/>
</dbReference>
<dbReference type="PIRSF" id="PIRSF036603">
    <property type="entry name" value="DPol_eta"/>
    <property type="match status" value="1"/>
</dbReference>
<name>A0A9D4Z951_ADICA</name>
<dbReference type="SUPFAM" id="SSF100879">
    <property type="entry name" value="Lesion bypass DNA polymerase (Y-family), little finger domain"/>
    <property type="match status" value="1"/>
</dbReference>
<dbReference type="InterPro" id="IPR036775">
    <property type="entry name" value="DNA_pol_Y-fam_lit_finger_sf"/>
</dbReference>
<evidence type="ECO:0000256" key="2">
    <source>
        <dbReference type="ARBA" id="ARBA00022634"/>
    </source>
</evidence>
<dbReference type="Gene3D" id="3.40.1170.60">
    <property type="match status" value="1"/>
</dbReference>
<dbReference type="Gene3D" id="3.30.70.270">
    <property type="match status" value="1"/>
</dbReference>
<evidence type="ECO:0000259" key="4">
    <source>
        <dbReference type="PROSITE" id="PS50173"/>
    </source>
</evidence>
<evidence type="ECO:0000256" key="3">
    <source>
        <dbReference type="SAM" id="MobiDB-lite"/>
    </source>
</evidence>
<dbReference type="Gene3D" id="3.30.1490.100">
    <property type="entry name" value="DNA polymerase, Y-family, little finger domain"/>
    <property type="match status" value="1"/>
</dbReference>
<evidence type="ECO:0000313" key="6">
    <source>
        <dbReference type="Proteomes" id="UP000886520"/>
    </source>
</evidence>
<dbReference type="InterPro" id="IPR043502">
    <property type="entry name" value="DNA/RNA_pol_sf"/>
</dbReference>
<evidence type="ECO:0000313" key="5">
    <source>
        <dbReference type="EMBL" id="KAI5064226.1"/>
    </source>
</evidence>
<dbReference type="PROSITE" id="PS50173">
    <property type="entry name" value="UMUC"/>
    <property type="match status" value="1"/>
</dbReference>
<organism evidence="5 6">
    <name type="scientific">Adiantum capillus-veneris</name>
    <name type="common">Maidenhair fern</name>
    <dbReference type="NCBI Taxonomy" id="13818"/>
    <lineage>
        <taxon>Eukaryota</taxon>
        <taxon>Viridiplantae</taxon>
        <taxon>Streptophyta</taxon>
        <taxon>Embryophyta</taxon>
        <taxon>Tracheophyta</taxon>
        <taxon>Polypodiopsida</taxon>
        <taxon>Polypodiidae</taxon>
        <taxon>Polypodiales</taxon>
        <taxon>Pteridineae</taxon>
        <taxon>Pteridaceae</taxon>
        <taxon>Vittarioideae</taxon>
        <taxon>Adiantum</taxon>
    </lineage>
</organism>
<dbReference type="SUPFAM" id="SSF56672">
    <property type="entry name" value="DNA/RNA polymerases"/>
    <property type="match status" value="1"/>
</dbReference>
<dbReference type="AlphaFoldDB" id="A0A9D4Z951"/>
<comment type="similarity">
    <text evidence="1">Belongs to the DNA polymerase type-Y family.</text>
</comment>
<dbReference type="GO" id="GO:0003887">
    <property type="term" value="F:DNA-directed DNA polymerase activity"/>
    <property type="evidence" value="ECO:0007669"/>
    <property type="project" value="InterPro"/>
</dbReference>
<dbReference type="Gene3D" id="1.10.150.20">
    <property type="entry name" value="5' to 3' exonuclease, C-terminal subdomain"/>
    <property type="match status" value="1"/>
</dbReference>
<comment type="caution">
    <text evidence="5">The sequence shown here is derived from an EMBL/GenBank/DDBJ whole genome shotgun (WGS) entry which is preliminary data.</text>
</comment>
<dbReference type="GO" id="GO:0003684">
    <property type="term" value="F:damaged DNA binding"/>
    <property type="evidence" value="ECO:0007669"/>
    <property type="project" value="InterPro"/>
</dbReference>
<accession>A0A9D4Z951</accession>
<dbReference type="GO" id="GO:0006281">
    <property type="term" value="P:DNA repair"/>
    <property type="evidence" value="ECO:0007669"/>
    <property type="project" value="InterPro"/>
</dbReference>
<protein>
    <recommendedName>
        <fullName evidence="4">UmuC domain-containing protein</fullName>
    </recommendedName>
</protein>
<dbReference type="OrthoDB" id="5723at2759"/>
<feature type="region of interest" description="Disordered" evidence="3">
    <location>
        <begin position="603"/>
        <end position="630"/>
    </location>
</feature>
<dbReference type="PANTHER" id="PTHR46404">
    <property type="entry name" value="DNA POLYMERASE IOTA"/>
    <property type="match status" value="1"/>
</dbReference>
<dbReference type="PANTHER" id="PTHR46404:SF1">
    <property type="entry name" value="DNA POLYMERASE IOTA"/>
    <property type="match status" value="1"/>
</dbReference>
<keyword evidence="2" id="KW-0237">DNA synthesis</keyword>